<reference evidence="1" key="1">
    <citation type="journal article" date="2014" name="PLoS ONE">
        <title>Transcriptome-Based Identification of ABC Transporters in the Western Tarnished Plant Bug Lygus hesperus.</title>
        <authorList>
            <person name="Hull J.J."/>
            <person name="Chaney K."/>
            <person name="Geib S.M."/>
            <person name="Fabrick J.A."/>
            <person name="Brent C.S."/>
            <person name="Walsh D."/>
            <person name="Lavine L.C."/>
        </authorList>
    </citation>
    <scope>NUCLEOTIDE SEQUENCE</scope>
</reference>
<evidence type="ECO:0000313" key="1">
    <source>
        <dbReference type="EMBL" id="JAG20056.1"/>
    </source>
</evidence>
<reference evidence="1" key="2">
    <citation type="submission" date="2014-07" db="EMBL/GenBank/DDBJ databases">
        <authorList>
            <person name="Hull J."/>
        </authorList>
    </citation>
    <scope>NUCLEOTIDE SEQUENCE</scope>
</reference>
<dbReference type="EMBL" id="GBHO01023548">
    <property type="protein sequence ID" value="JAG20056.1"/>
    <property type="molecule type" value="Transcribed_RNA"/>
</dbReference>
<proteinExistence type="predicted"/>
<dbReference type="AlphaFoldDB" id="A0A0A9XK84"/>
<sequence>QLPLPFVASPTLKGCYWCSRASGGCFQRILRCRGCCPDRAACDTISKHPPHCPDIPSVLPAHLAKPTDIHRSTSTTSRAAGSASCTRSSQLCALMAATGDTPPPIHVPVSGRVEIGRA</sequence>
<accession>A0A0A9XK84</accession>
<gene>
    <name evidence="1" type="ORF">CM83_160</name>
</gene>
<protein>
    <submittedName>
        <fullName evidence="1">Uncharacterized protein</fullName>
    </submittedName>
</protein>
<feature type="non-terminal residue" evidence="1">
    <location>
        <position position="1"/>
    </location>
</feature>
<feature type="non-terminal residue" evidence="1">
    <location>
        <position position="118"/>
    </location>
</feature>
<name>A0A0A9XK84_LYGHE</name>
<organism evidence="1">
    <name type="scientific">Lygus hesperus</name>
    <name type="common">Western plant bug</name>
    <dbReference type="NCBI Taxonomy" id="30085"/>
    <lineage>
        <taxon>Eukaryota</taxon>
        <taxon>Metazoa</taxon>
        <taxon>Ecdysozoa</taxon>
        <taxon>Arthropoda</taxon>
        <taxon>Hexapoda</taxon>
        <taxon>Insecta</taxon>
        <taxon>Pterygota</taxon>
        <taxon>Neoptera</taxon>
        <taxon>Paraneoptera</taxon>
        <taxon>Hemiptera</taxon>
        <taxon>Heteroptera</taxon>
        <taxon>Panheteroptera</taxon>
        <taxon>Cimicomorpha</taxon>
        <taxon>Miridae</taxon>
        <taxon>Mirini</taxon>
        <taxon>Lygus</taxon>
    </lineage>
</organism>